<dbReference type="EMBL" id="FNDU01000001">
    <property type="protein sequence ID" value="SDH40359.1"/>
    <property type="molecule type" value="Genomic_DNA"/>
</dbReference>
<dbReference type="Pfam" id="PF07307">
    <property type="entry name" value="HEPPP_synt_1"/>
    <property type="match status" value="1"/>
</dbReference>
<dbReference type="STRING" id="930129.SAMN05216352_101194"/>
<gene>
    <name evidence="1" type="ORF">SAMN05216352_101194</name>
</gene>
<protein>
    <submittedName>
        <fullName evidence="1">Heptaprenyl diphosphate synthase</fullName>
    </submittedName>
</protein>
<reference evidence="1 2" key="1">
    <citation type="submission" date="2016-10" db="EMBL/GenBank/DDBJ databases">
        <authorList>
            <person name="de Groot N.N."/>
        </authorList>
    </citation>
    <scope>NUCLEOTIDE SEQUENCE [LARGE SCALE GENOMIC DNA]</scope>
    <source>
        <strain evidence="2">P4B,CCM 7963,CECT 7998,DSM 25260,IBRC-M 10614,KCTC 13821</strain>
    </source>
</reference>
<organism evidence="1 2">
    <name type="scientific">Alteribacillus bidgolensis</name>
    <dbReference type="NCBI Taxonomy" id="930129"/>
    <lineage>
        <taxon>Bacteria</taxon>
        <taxon>Bacillati</taxon>
        <taxon>Bacillota</taxon>
        <taxon>Bacilli</taxon>
        <taxon>Bacillales</taxon>
        <taxon>Bacillaceae</taxon>
        <taxon>Alteribacillus</taxon>
    </lineage>
</organism>
<evidence type="ECO:0000313" key="2">
    <source>
        <dbReference type="Proteomes" id="UP000199017"/>
    </source>
</evidence>
<dbReference type="InterPro" id="IPR009920">
    <property type="entry name" value="HEPPP_synth_su1"/>
</dbReference>
<dbReference type="AlphaFoldDB" id="A0A1G8C4Y5"/>
<sequence length="270" mass="31715">MIQSQQQAEEVKDIENQFLKMTTHPYLKKHIDSAEIEYDIIFFLLEIMKETSLTTEEKREQILSALLVQAAFLTHEKVHNTKLEDSMEKKPRQLTVLAGDFFSSLYYFMLVKNVHDDILPVFSSSIQKINVEKMSLHFSEHQSEDELMKRLETVEGGFISDIALFYKKNELAFLAENFFLLKRLFKEREKSNSKYLSAFASAIHSFREGYRADEITNWPPARTSSFLNEKISELQVKLQNQLDTYPAIHKVPLYNRLKNWINMECEAKIK</sequence>
<dbReference type="Gene3D" id="1.20.120.1450">
    <property type="match status" value="1"/>
</dbReference>
<evidence type="ECO:0000313" key="1">
    <source>
        <dbReference type="EMBL" id="SDH40359.1"/>
    </source>
</evidence>
<accession>A0A1G8C4Y5</accession>
<dbReference type="Proteomes" id="UP000199017">
    <property type="component" value="Unassembled WGS sequence"/>
</dbReference>
<dbReference type="GO" id="GO:0009234">
    <property type="term" value="P:menaquinone biosynthetic process"/>
    <property type="evidence" value="ECO:0007669"/>
    <property type="project" value="InterPro"/>
</dbReference>
<keyword evidence="2" id="KW-1185">Reference proteome</keyword>
<name>A0A1G8C4Y5_9BACI</name>
<dbReference type="RefSeq" id="WP_170031548.1">
    <property type="nucleotide sequence ID" value="NZ_FNDU01000001.1"/>
</dbReference>
<proteinExistence type="predicted"/>